<name>A0A8H7JC55_9PLEO</name>
<evidence type="ECO:0000256" key="1">
    <source>
        <dbReference type="SAM" id="MobiDB-lite"/>
    </source>
</evidence>
<keyword evidence="3" id="KW-1185">Reference proteome</keyword>
<dbReference type="PANTHER" id="PTHR42085:SF2">
    <property type="entry name" value="F-BOX DOMAIN-CONTAINING PROTEIN"/>
    <property type="match status" value="1"/>
</dbReference>
<feature type="compositionally biased region" description="Polar residues" evidence="1">
    <location>
        <begin position="1"/>
        <end position="38"/>
    </location>
</feature>
<sequence length="340" mass="37745">MDSSAPPTMSPSEVLTTTSSKLPDTVPSASEDTSSSALEDTPPSPLPATDSLELQATPSSELQATPSSELQAESITPSRFLELPAELRLQIYEELVVVGKVFYTPGYKSLKSYVRFKDYSNYTKPSLAILRVCKTTHKEAEDVYLSKNLFVLPPNFSLSQPFTNKQYFGHRPLFSTAAFARLKHVSIELSSRSPDAPTTMDAYIWDPTTWQVQVNFHQQTAVERLQDAHDQAVKWFFLRLDKEVQALTLIPALRSLELDYSNAYCPLACCRLLGLTGAWSYLTDELAPAKSIRVVGLRDEGEEEQVLTSWSDVVEDSGGEGSTRHVIEFGEKKVVNVPQG</sequence>
<reference evidence="2" key="2">
    <citation type="submission" date="2020-09" db="EMBL/GenBank/DDBJ databases">
        <title>Reference genome assembly for Australian Ascochyta lentis isolate Al4.</title>
        <authorList>
            <person name="Lee R.C."/>
            <person name="Farfan-Caceres L.M."/>
            <person name="Debler J.W."/>
            <person name="Williams A.H."/>
            <person name="Henares B.M."/>
        </authorList>
    </citation>
    <scope>NUCLEOTIDE SEQUENCE</scope>
    <source>
        <strain evidence="2">Al4</strain>
    </source>
</reference>
<organism evidence="2 3">
    <name type="scientific">Ascochyta lentis</name>
    <dbReference type="NCBI Taxonomy" id="205686"/>
    <lineage>
        <taxon>Eukaryota</taxon>
        <taxon>Fungi</taxon>
        <taxon>Dikarya</taxon>
        <taxon>Ascomycota</taxon>
        <taxon>Pezizomycotina</taxon>
        <taxon>Dothideomycetes</taxon>
        <taxon>Pleosporomycetidae</taxon>
        <taxon>Pleosporales</taxon>
        <taxon>Pleosporineae</taxon>
        <taxon>Didymellaceae</taxon>
        <taxon>Ascochyta</taxon>
    </lineage>
</organism>
<evidence type="ECO:0000313" key="3">
    <source>
        <dbReference type="Proteomes" id="UP000651452"/>
    </source>
</evidence>
<dbReference type="OrthoDB" id="62952at2759"/>
<dbReference type="InterPro" id="IPR038883">
    <property type="entry name" value="AN11006-like"/>
</dbReference>
<proteinExistence type="predicted"/>
<gene>
    <name evidence="2" type="ORF">EKO04_001160</name>
</gene>
<reference evidence="2" key="1">
    <citation type="submission" date="2018-12" db="EMBL/GenBank/DDBJ databases">
        <authorList>
            <person name="Syme R.A."/>
            <person name="Farfan-Caceres L."/>
            <person name="Lichtenzveig J."/>
        </authorList>
    </citation>
    <scope>NUCLEOTIDE SEQUENCE</scope>
    <source>
        <strain evidence="2">Al4</strain>
    </source>
</reference>
<evidence type="ECO:0000313" key="2">
    <source>
        <dbReference type="EMBL" id="KAF9700876.1"/>
    </source>
</evidence>
<feature type="region of interest" description="Disordered" evidence="1">
    <location>
        <begin position="1"/>
        <end position="51"/>
    </location>
</feature>
<dbReference type="PANTHER" id="PTHR42085">
    <property type="entry name" value="F-BOX DOMAIN-CONTAINING PROTEIN"/>
    <property type="match status" value="1"/>
</dbReference>
<dbReference type="Proteomes" id="UP000651452">
    <property type="component" value="Unassembled WGS sequence"/>
</dbReference>
<dbReference type="EMBL" id="RZGK01000002">
    <property type="protein sequence ID" value="KAF9700876.1"/>
    <property type="molecule type" value="Genomic_DNA"/>
</dbReference>
<accession>A0A8H7JC55</accession>
<protein>
    <submittedName>
        <fullName evidence="2">Uncharacterized protein</fullName>
    </submittedName>
</protein>
<dbReference type="AlphaFoldDB" id="A0A8H7JC55"/>
<comment type="caution">
    <text evidence="2">The sequence shown here is derived from an EMBL/GenBank/DDBJ whole genome shotgun (WGS) entry which is preliminary data.</text>
</comment>